<organism evidence="1">
    <name type="scientific">marine metagenome</name>
    <dbReference type="NCBI Taxonomy" id="408172"/>
    <lineage>
        <taxon>unclassified sequences</taxon>
        <taxon>metagenomes</taxon>
        <taxon>ecological metagenomes</taxon>
    </lineage>
</organism>
<evidence type="ECO:0000313" key="1">
    <source>
        <dbReference type="EMBL" id="SUZ53786.1"/>
    </source>
</evidence>
<gene>
    <name evidence="1" type="ORF">METZ01_LOCUS6640</name>
</gene>
<proteinExistence type="predicted"/>
<name>A0A381NGT3_9ZZZZ</name>
<dbReference type="EMBL" id="UINC01000349">
    <property type="protein sequence ID" value="SUZ53786.1"/>
    <property type="molecule type" value="Genomic_DNA"/>
</dbReference>
<sequence>MSRSKLTVTYDSPFIEALPQQRKKVA</sequence>
<accession>A0A381NGT3</accession>
<protein>
    <submittedName>
        <fullName evidence="1">Uncharacterized protein</fullName>
    </submittedName>
</protein>
<dbReference type="AlphaFoldDB" id="A0A381NGT3"/>
<reference evidence="1" key="1">
    <citation type="submission" date="2018-05" db="EMBL/GenBank/DDBJ databases">
        <authorList>
            <person name="Lanie J.A."/>
            <person name="Ng W.-L."/>
            <person name="Kazmierczak K.M."/>
            <person name="Andrzejewski T.M."/>
            <person name="Davidsen T.M."/>
            <person name="Wayne K.J."/>
            <person name="Tettelin H."/>
            <person name="Glass J.I."/>
            <person name="Rusch D."/>
            <person name="Podicherti R."/>
            <person name="Tsui H.-C.T."/>
            <person name="Winkler M.E."/>
        </authorList>
    </citation>
    <scope>NUCLEOTIDE SEQUENCE</scope>
</reference>